<evidence type="ECO:0000313" key="1">
    <source>
        <dbReference type="EMBL" id="MED6127655.1"/>
    </source>
</evidence>
<reference evidence="1 2" key="1">
    <citation type="journal article" date="2023" name="Plants (Basel)">
        <title>Bridging the Gap: Combining Genomics and Transcriptomics Approaches to Understand Stylosanthes scabra, an Orphan Legume from the Brazilian Caatinga.</title>
        <authorList>
            <person name="Ferreira-Neto J.R.C."/>
            <person name="da Silva M.D."/>
            <person name="Binneck E."/>
            <person name="de Melo N.F."/>
            <person name="da Silva R.H."/>
            <person name="de Melo A.L.T.M."/>
            <person name="Pandolfi V."/>
            <person name="Bustamante F.O."/>
            <person name="Brasileiro-Vidal A.C."/>
            <person name="Benko-Iseppon A.M."/>
        </authorList>
    </citation>
    <scope>NUCLEOTIDE SEQUENCE [LARGE SCALE GENOMIC DNA]</scope>
    <source>
        <tissue evidence="1">Leaves</tissue>
    </source>
</reference>
<sequence length="315" mass="35844">MAVNSQGDGGMVVREVEAAQMLHELPSIYRWIIEDVLGAPSVLTQEYLDEMKLSRQRLLNRPSVAPSQLHPNAWSSIRCFELVTEFFELSQDPEVFLYLFNFYSSNTAGKTKKGYMSVRSGKNWRIFGLYEDFFHDFKGRYFKIFPVEGQRPFWESLEGDGRFSPFCSLNASFDIVIVTYQRLNADQKDVADILTFPFSKNNLAPKSIFGRMEESQKLILRWPGTALLGPPLSARSTLPGQYFRPDYLWTSSYDQSAGRASWVGRQGSIHAKGRKFTQCRGHRGSVGQRFFPGEGRGSLASSISKKEVACTRQFC</sequence>
<protein>
    <submittedName>
        <fullName evidence="1">Uncharacterized protein</fullName>
    </submittedName>
</protein>
<name>A0ABU6RUW9_9FABA</name>
<keyword evidence="2" id="KW-1185">Reference proteome</keyword>
<comment type="caution">
    <text evidence="1">The sequence shown here is derived from an EMBL/GenBank/DDBJ whole genome shotgun (WGS) entry which is preliminary data.</text>
</comment>
<organism evidence="1 2">
    <name type="scientific">Stylosanthes scabra</name>
    <dbReference type="NCBI Taxonomy" id="79078"/>
    <lineage>
        <taxon>Eukaryota</taxon>
        <taxon>Viridiplantae</taxon>
        <taxon>Streptophyta</taxon>
        <taxon>Embryophyta</taxon>
        <taxon>Tracheophyta</taxon>
        <taxon>Spermatophyta</taxon>
        <taxon>Magnoliopsida</taxon>
        <taxon>eudicotyledons</taxon>
        <taxon>Gunneridae</taxon>
        <taxon>Pentapetalae</taxon>
        <taxon>rosids</taxon>
        <taxon>fabids</taxon>
        <taxon>Fabales</taxon>
        <taxon>Fabaceae</taxon>
        <taxon>Papilionoideae</taxon>
        <taxon>50 kb inversion clade</taxon>
        <taxon>dalbergioids sensu lato</taxon>
        <taxon>Dalbergieae</taxon>
        <taxon>Pterocarpus clade</taxon>
        <taxon>Stylosanthes</taxon>
    </lineage>
</organism>
<dbReference type="Proteomes" id="UP001341840">
    <property type="component" value="Unassembled WGS sequence"/>
</dbReference>
<accession>A0ABU6RUW9</accession>
<proteinExistence type="predicted"/>
<gene>
    <name evidence="1" type="ORF">PIB30_090057</name>
</gene>
<evidence type="ECO:0000313" key="2">
    <source>
        <dbReference type="Proteomes" id="UP001341840"/>
    </source>
</evidence>
<dbReference type="EMBL" id="JASCZI010031925">
    <property type="protein sequence ID" value="MED6127655.1"/>
    <property type="molecule type" value="Genomic_DNA"/>
</dbReference>